<keyword evidence="11" id="KW-1185">Reference proteome</keyword>
<evidence type="ECO:0000256" key="2">
    <source>
        <dbReference type="ARBA" id="ARBA00023012"/>
    </source>
</evidence>
<feature type="domain" description="OmpR/PhoB-type" evidence="9">
    <location>
        <begin position="124"/>
        <end position="220"/>
    </location>
</feature>
<dbReference type="Gene3D" id="1.10.10.10">
    <property type="entry name" value="Winged helix-like DNA-binding domain superfamily/Winged helix DNA-binding domain"/>
    <property type="match status" value="1"/>
</dbReference>
<dbReference type="CDD" id="cd00383">
    <property type="entry name" value="trans_reg_C"/>
    <property type="match status" value="1"/>
</dbReference>
<evidence type="ECO:0000259" key="9">
    <source>
        <dbReference type="PROSITE" id="PS51755"/>
    </source>
</evidence>
<dbReference type="InterPro" id="IPR001867">
    <property type="entry name" value="OmpR/PhoB-type_DNA-bd"/>
</dbReference>
<dbReference type="GO" id="GO:0006355">
    <property type="term" value="P:regulation of DNA-templated transcription"/>
    <property type="evidence" value="ECO:0007669"/>
    <property type="project" value="InterPro"/>
</dbReference>
<feature type="domain" description="Response regulatory" evidence="8">
    <location>
        <begin position="2"/>
        <end position="116"/>
    </location>
</feature>
<evidence type="ECO:0000256" key="6">
    <source>
        <dbReference type="PROSITE-ProRule" id="PRU00169"/>
    </source>
</evidence>
<dbReference type="SMART" id="SM00862">
    <property type="entry name" value="Trans_reg_C"/>
    <property type="match status" value="1"/>
</dbReference>
<sequence>MHLLIVEDETQLQLQIRQQMEALNFTVDSAADGREGLYFGEEFRYDLAIIDLGLPQLDGIEVIKRIRAAGKDFPILILTARGDWQDKVEGLEAGADDYLTKPFHQEELRARVQALVRRSAGQASNAWTFGPLTIDYEKKRVQLDEQTIELTSYEFNTLEYLARHQGKVISKSELTEYLYAQDFDRDSNTIEVFVGRLRKKIEQSAKFIHTVRGQGYRFEFQS</sequence>
<dbReference type="GO" id="GO:0032993">
    <property type="term" value="C:protein-DNA complex"/>
    <property type="evidence" value="ECO:0007669"/>
    <property type="project" value="TreeGrafter"/>
</dbReference>
<protein>
    <submittedName>
        <fullName evidence="10">Response regulator transcription factor</fullName>
    </submittedName>
</protein>
<evidence type="ECO:0000256" key="1">
    <source>
        <dbReference type="ARBA" id="ARBA00022553"/>
    </source>
</evidence>
<feature type="modified residue" description="4-aspartylphosphate" evidence="6">
    <location>
        <position position="51"/>
    </location>
</feature>
<dbReference type="AlphaFoldDB" id="A0A9E5JSW8"/>
<dbReference type="FunFam" id="1.10.10.10:FF:000005">
    <property type="entry name" value="Two-component system response regulator"/>
    <property type="match status" value="1"/>
</dbReference>
<dbReference type="SMART" id="SM00448">
    <property type="entry name" value="REC"/>
    <property type="match status" value="1"/>
</dbReference>
<dbReference type="InterPro" id="IPR001789">
    <property type="entry name" value="Sig_transdc_resp-reg_receiver"/>
</dbReference>
<feature type="DNA-binding region" description="OmpR/PhoB-type" evidence="7">
    <location>
        <begin position="124"/>
        <end position="220"/>
    </location>
</feature>
<comment type="caution">
    <text evidence="10">The sequence shown here is derived from an EMBL/GenBank/DDBJ whole genome shotgun (WGS) entry which is preliminary data.</text>
</comment>
<evidence type="ECO:0000256" key="3">
    <source>
        <dbReference type="ARBA" id="ARBA00023015"/>
    </source>
</evidence>
<dbReference type="GO" id="GO:0000976">
    <property type="term" value="F:transcription cis-regulatory region binding"/>
    <property type="evidence" value="ECO:0007669"/>
    <property type="project" value="TreeGrafter"/>
</dbReference>
<evidence type="ECO:0000256" key="7">
    <source>
        <dbReference type="PROSITE-ProRule" id="PRU01091"/>
    </source>
</evidence>
<dbReference type="InterPro" id="IPR036388">
    <property type="entry name" value="WH-like_DNA-bd_sf"/>
</dbReference>
<gene>
    <name evidence="10" type="ORF">G8770_05335</name>
</gene>
<dbReference type="RefSeq" id="WP_167182813.1">
    <property type="nucleotide sequence ID" value="NZ_JAAONZ010000003.1"/>
</dbReference>
<dbReference type="FunFam" id="3.40.50.2300:FF:000002">
    <property type="entry name" value="DNA-binding response regulator PhoP"/>
    <property type="match status" value="1"/>
</dbReference>
<dbReference type="PANTHER" id="PTHR48111">
    <property type="entry name" value="REGULATOR OF RPOS"/>
    <property type="match status" value="1"/>
</dbReference>
<evidence type="ECO:0000256" key="4">
    <source>
        <dbReference type="ARBA" id="ARBA00023125"/>
    </source>
</evidence>
<dbReference type="Gene3D" id="6.10.250.690">
    <property type="match status" value="1"/>
</dbReference>
<dbReference type="PROSITE" id="PS50110">
    <property type="entry name" value="RESPONSE_REGULATORY"/>
    <property type="match status" value="1"/>
</dbReference>
<dbReference type="PROSITE" id="PS51755">
    <property type="entry name" value="OMPR_PHOB"/>
    <property type="match status" value="1"/>
</dbReference>
<dbReference type="PANTHER" id="PTHR48111:SF71">
    <property type="entry name" value="TRANSCRIPTIONAL REGULATORY PROTEIN PHOP"/>
    <property type="match status" value="1"/>
</dbReference>
<dbReference type="InterPro" id="IPR039420">
    <property type="entry name" value="WalR-like"/>
</dbReference>
<dbReference type="EMBL" id="JAAONZ010000003">
    <property type="protein sequence ID" value="NHO64963.1"/>
    <property type="molecule type" value="Genomic_DNA"/>
</dbReference>
<proteinExistence type="predicted"/>
<evidence type="ECO:0000259" key="8">
    <source>
        <dbReference type="PROSITE" id="PS50110"/>
    </source>
</evidence>
<evidence type="ECO:0000313" key="11">
    <source>
        <dbReference type="Proteomes" id="UP000787472"/>
    </source>
</evidence>
<evidence type="ECO:0000313" key="10">
    <source>
        <dbReference type="EMBL" id="NHO64963.1"/>
    </source>
</evidence>
<name>A0A9E5JSW8_9GAMM</name>
<dbReference type="GO" id="GO:0005829">
    <property type="term" value="C:cytosol"/>
    <property type="evidence" value="ECO:0007669"/>
    <property type="project" value="TreeGrafter"/>
</dbReference>
<keyword evidence="5" id="KW-0804">Transcription</keyword>
<keyword evidence="1 6" id="KW-0597">Phosphoprotein</keyword>
<dbReference type="SUPFAM" id="SSF52172">
    <property type="entry name" value="CheY-like"/>
    <property type="match status" value="1"/>
</dbReference>
<dbReference type="Pfam" id="PF00072">
    <property type="entry name" value="Response_reg"/>
    <property type="match status" value="1"/>
</dbReference>
<accession>A0A9E5JSW8</accession>
<dbReference type="Proteomes" id="UP000787472">
    <property type="component" value="Unassembled WGS sequence"/>
</dbReference>
<evidence type="ECO:0000256" key="5">
    <source>
        <dbReference type="ARBA" id="ARBA00023163"/>
    </source>
</evidence>
<dbReference type="Gene3D" id="3.40.50.2300">
    <property type="match status" value="1"/>
</dbReference>
<organism evidence="10 11">
    <name type="scientific">Pseudomaricurvus hydrocarbonicus</name>
    <dbReference type="NCBI Taxonomy" id="1470433"/>
    <lineage>
        <taxon>Bacteria</taxon>
        <taxon>Pseudomonadati</taxon>
        <taxon>Pseudomonadota</taxon>
        <taxon>Gammaproteobacteria</taxon>
        <taxon>Cellvibrionales</taxon>
        <taxon>Cellvibrionaceae</taxon>
        <taxon>Pseudomaricurvus</taxon>
    </lineage>
</organism>
<dbReference type="InterPro" id="IPR011006">
    <property type="entry name" value="CheY-like_superfamily"/>
</dbReference>
<keyword evidence="2" id="KW-0902">Two-component regulatory system</keyword>
<dbReference type="CDD" id="cd19934">
    <property type="entry name" value="REC_OmpR_EcPhoP-like"/>
    <property type="match status" value="1"/>
</dbReference>
<keyword evidence="3" id="KW-0805">Transcription regulation</keyword>
<keyword evidence="4 7" id="KW-0238">DNA-binding</keyword>
<dbReference type="Pfam" id="PF00486">
    <property type="entry name" value="Trans_reg_C"/>
    <property type="match status" value="1"/>
</dbReference>
<dbReference type="GO" id="GO:0000156">
    <property type="term" value="F:phosphorelay response regulator activity"/>
    <property type="evidence" value="ECO:0007669"/>
    <property type="project" value="TreeGrafter"/>
</dbReference>
<reference evidence="10" key="1">
    <citation type="submission" date="2020-03" db="EMBL/GenBank/DDBJ databases">
        <authorList>
            <person name="Guo F."/>
        </authorList>
    </citation>
    <scope>NUCLEOTIDE SEQUENCE</scope>
    <source>
        <strain evidence="10">JCM 30134</strain>
    </source>
</reference>